<feature type="region of interest" description="Disordered" evidence="2">
    <location>
        <begin position="344"/>
        <end position="367"/>
    </location>
</feature>
<accession>W6Q5Z5</accession>
<organism evidence="3 4">
    <name type="scientific">Penicillium roqueforti (strain FM164)</name>
    <dbReference type="NCBI Taxonomy" id="1365484"/>
    <lineage>
        <taxon>Eukaryota</taxon>
        <taxon>Fungi</taxon>
        <taxon>Dikarya</taxon>
        <taxon>Ascomycota</taxon>
        <taxon>Pezizomycotina</taxon>
        <taxon>Eurotiomycetes</taxon>
        <taxon>Eurotiomycetidae</taxon>
        <taxon>Eurotiales</taxon>
        <taxon>Aspergillaceae</taxon>
        <taxon>Penicillium</taxon>
    </lineage>
</organism>
<name>W6Q5Z5_PENRF</name>
<proteinExistence type="predicted"/>
<dbReference type="EMBL" id="HG792015">
    <property type="protein sequence ID" value="CDM29674.1"/>
    <property type="molecule type" value="Genomic_DNA"/>
</dbReference>
<dbReference type="AlphaFoldDB" id="W6Q5Z5"/>
<dbReference type="OrthoDB" id="4440408at2759"/>
<dbReference type="OMA" id="YMHRVLR"/>
<keyword evidence="4" id="KW-1185">Reference proteome</keyword>
<evidence type="ECO:0000256" key="2">
    <source>
        <dbReference type="SAM" id="MobiDB-lite"/>
    </source>
</evidence>
<feature type="coiled-coil region" evidence="1">
    <location>
        <begin position="5"/>
        <end position="84"/>
    </location>
</feature>
<keyword evidence="1" id="KW-0175">Coiled coil</keyword>
<gene>
    <name evidence="3" type="ORF">PROQFM164_S01g003486</name>
</gene>
<reference evidence="3" key="1">
    <citation type="journal article" date="2014" name="Nat. Commun.">
        <title>Multiple recent horizontal transfers of a large genomic region in cheese making fungi.</title>
        <authorList>
            <person name="Cheeseman K."/>
            <person name="Ropars J."/>
            <person name="Renault P."/>
            <person name="Dupont J."/>
            <person name="Gouzy J."/>
            <person name="Branca A."/>
            <person name="Abraham A.L."/>
            <person name="Ceppi M."/>
            <person name="Conseiller E."/>
            <person name="Debuchy R."/>
            <person name="Malagnac F."/>
            <person name="Goarin A."/>
            <person name="Silar P."/>
            <person name="Lacoste S."/>
            <person name="Sallet E."/>
            <person name="Bensimon A."/>
            <person name="Giraud T."/>
            <person name="Brygoo Y."/>
        </authorList>
    </citation>
    <scope>NUCLEOTIDE SEQUENCE [LARGE SCALE GENOMIC DNA]</scope>
    <source>
        <strain evidence="3">FM164</strain>
    </source>
</reference>
<evidence type="ECO:0000256" key="1">
    <source>
        <dbReference type="SAM" id="Coils"/>
    </source>
</evidence>
<protein>
    <submittedName>
        <fullName evidence="3">Genomic scaffold, ProqFM164S01</fullName>
    </submittedName>
</protein>
<dbReference type="STRING" id="1365484.W6Q5Z5"/>
<evidence type="ECO:0000313" key="3">
    <source>
        <dbReference type="EMBL" id="CDM29674.1"/>
    </source>
</evidence>
<sequence length="424" mass="50140">MSNPRAEAAKEIELQELERQLKRRQLEFDVEKHEITLAHSKNKLENHELRIELQNQELRIQHDRAELEKEEFKLKEKIKGLQEIETGPNIIRLEISKKFTRGMEGSLEHEIRQTGDINALQRCRFELYIYEQDLDGKEDRLAEFLDVETRLREIAQREMRWEYYQLSGARVEQELSESNKEYKRVEREWWTIRGSFSDGPLTRAFELWRGNPKWYMHRVLREDCARRGGCCGRECGCCLDRKFIGDRRKHANGHCTVECGCCQKAGSFEISENKKNEFSIRYAVSQDGKKSHDFTDIRLKTLEMQNQHLQQQLSEEAMKDTVMENDFSDGIVAEYKRCINEDTLTDDEAEFTDESDDGCPPEEEEDPHYRRISLASIWGLVDGNFENPFDLIDEEMIYAPWQLVGRSEWPNQDENDSTMTETDW</sequence>
<dbReference type="Proteomes" id="UP000030686">
    <property type="component" value="Unassembled WGS sequence"/>
</dbReference>
<evidence type="ECO:0000313" key="4">
    <source>
        <dbReference type="Proteomes" id="UP000030686"/>
    </source>
</evidence>
<feature type="compositionally biased region" description="Acidic residues" evidence="2">
    <location>
        <begin position="344"/>
        <end position="366"/>
    </location>
</feature>